<reference evidence="2 3" key="1">
    <citation type="submission" date="2008-06" db="EMBL/GenBank/DDBJ databases">
        <title>Complete sequence of Pelodictyon phaeoclathratiforme BU-1.</title>
        <authorList>
            <consortium name="US DOE Joint Genome Institute"/>
            <person name="Lucas S."/>
            <person name="Copeland A."/>
            <person name="Lapidus A."/>
            <person name="Glavina del Rio T."/>
            <person name="Dalin E."/>
            <person name="Tice H."/>
            <person name="Bruce D."/>
            <person name="Goodwin L."/>
            <person name="Pitluck S."/>
            <person name="Schmutz J."/>
            <person name="Larimer F."/>
            <person name="Land M."/>
            <person name="Hauser L."/>
            <person name="Kyrpides N."/>
            <person name="Mikhailova N."/>
            <person name="Liu Z."/>
            <person name="Li T."/>
            <person name="Zhao F."/>
            <person name="Overmann J."/>
            <person name="Bryant D.A."/>
            <person name="Richardson P."/>
        </authorList>
    </citation>
    <scope>NUCLEOTIDE SEQUENCE [LARGE SCALE GENOMIC DNA]</scope>
    <source>
        <strain evidence="3">DSM 5477 / BU-1</strain>
    </source>
</reference>
<feature type="binding site" evidence="1">
    <location>
        <position position="58"/>
    </location>
    <ligand>
        <name>substrate</name>
    </ligand>
</feature>
<dbReference type="AlphaFoldDB" id="B4SGX5"/>
<dbReference type="Proteomes" id="UP000002724">
    <property type="component" value="Chromosome"/>
</dbReference>
<proteinExistence type="predicted"/>
<accession>B4SGX5</accession>
<dbReference type="Pfam" id="PF00300">
    <property type="entry name" value="His_Phos_1"/>
    <property type="match status" value="1"/>
</dbReference>
<dbReference type="InterPro" id="IPR013078">
    <property type="entry name" value="His_Pase_superF_clade-1"/>
</dbReference>
<evidence type="ECO:0000313" key="2">
    <source>
        <dbReference type="EMBL" id="ACF44963.1"/>
    </source>
</evidence>
<dbReference type="KEGG" id="pph:Ppha_2814"/>
<dbReference type="PANTHER" id="PTHR47623:SF1">
    <property type="entry name" value="OS09G0287300 PROTEIN"/>
    <property type="match status" value="1"/>
</dbReference>
<feature type="binding site" evidence="1">
    <location>
        <begin position="19"/>
        <end position="20"/>
    </location>
    <ligand>
        <name>substrate</name>
    </ligand>
</feature>
<dbReference type="RefSeq" id="WP_012509431.1">
    <property type="nucleotide sequence ID" value="NC_011060.1"/>
</dbReference>
<dbReference type="HOGENOM" id="CLU_084603_2_2_10"/>
<dbReference type="STRING" id="324925.Ppha_2814"/>
<dbReference type="PANTHER" id="PTHR47623">
    <property type="entry name" value="OS09G0287300 PROTEIN"/>
    <property type="match status" value="1"/>
</dbReference>
<organism evidence="2 3">
    <name type="scientific">Pelodictyon phaeoclathratiforme (strain DSM 5477 / BU-1)</name>
    <dbReference type="NCBI Taxonomy" id="324925"/>
    <lineage>
        <taxon>Bacteria</taxon>
        <taxon>Pseudomonadati</taxon>
        <taxon>Chlorobiota</taxon>
        <taxon>Chlorobiia</taxon>
        <taxon>Chlorobiales</taxon>
        <taxon>Chlorobiaceae</taxon>
        <taxon>Chlorobium/Pelodictyon group</taxon>
        <taxon>Pelodictyon</taxon>
    </lineage>
</organism>
<sequence length="164" mass="18556">MKTIYLVRHAKSDWGNANTGDFERTLNTRGMKAAPFMADLLKKKKILPELVLSSPATRALTTAELFCETLGYPEEQIQKRMEIYEGGVLHLMKIVQQIPDTCTTAMLFGHNPTLTEFSNLLAGSYIENLVTCGVVRIDLDIDSWKHANPDGGKLIWYDFPKKHR</sequence>
<dbReference type="SUPFAM" id="SSF53254">
    <property type="entry name" value="Phosphoglycerate mutase-like"/>
    <property type="match status" value="1"/>
</dbReference>
<dbReference type="OrthoDB" id="9810154at2"/>
<dbReference type="CDD" id="cd07067">
    <property type="entry name" value="HP_PGM_like"/>
    <property type="match status" value="1"/>
</dbReference>
<name>B4SGX5_PELPB</name>
<dbReference type="EMBL" id="CP001110">
    <property type="protein sequence ID" value="ACF44963.1"/>
    <property type="molecule type" value="Genomic_DNA"/>
</dbReference>
<dbReference type="Gene3D" id="3.40.50.1240">
    <property type="entry name" value="Phosphoglycerate mutase-like"/>
    <property type="match status" value="1"/>
</dbReference>
<evidence type="ECO:0000313" key="3">
    <source>
        <dbReference type="Proteomes" id="UP000002724"/>
    </source>
</evidence>
<dbReference type="eggNOG" id="COG2062">
    <property type="taxonomic scope" value="Bacteria"/>
</dbReference>
<dbReference type="InterPro" id="IPR029033">
    <property type="entry name" value="His_PPase_superfam"/>
</dbReference>
<keyword evidence="3" id="KW-1185">Reference proteome</keyword>
<protein>
    <submittedName>
        <fullName evidence="2">Putative phosphohistidine phosphatase, SixA</fullName>
    </submittedName>
</protein>
<evidence type="ECO:0000256" key="1">
    <source>
        <dbReference type="PIRSR" id="PIRSR613078-2"/>
    </source>
</evidence>
<gene>
    <name evidence="2" type="ordered locus">Ppha_2814</name>
</gene>